<accession>A0A1Q2CFT7</accession>
<keyword evidence="2" id="KW-1185">Reference proteome</keyword>
<dbReference type="EMBL" id="CP019605">
    <property type="protein sequence ID" value="AQP44981.1"/>
    <property type="molecule type" value="Genomic_DNA"/>
</dbReference>
<proteinExistence type="predicted"/>
<reference evidence="1 2" key="1">
    <citation type="journal article" date="2016" name="Int. J. Syst. Evol. Microbiol.">
        <title>Tessaracoccus flavus sp. nov., isolated from the drainage system of a lindane-producing factory.</title>
        <authorList>
            <person name="Kumari R."/>
            <person name="Singh P."/>
            <person name="Schumann P."/>
            <person name="Lal R."/>
        </authorList>
    </citation>
    <scope>NUCLEOTIDE SEQUENCE [LARGE SCALE GENOMIC DNA]</scope>
    <source>
        <strain evidence="1 2">RP1T</strain>
    </source>
</reference>
<dbReference type="Proteomes" id="UP000188324">
    <property type="component" value="Chromosome"/>
</dbReference>
<evidence type="ECO:0000313" key="1">
    <source>
        <dbReference type="EMBL" id="AQP44981.1"/>
    </source>
</evidence>
<dbReference type="KEGG" id="tfl:RPIT_09445"/>
<gene>
    <name evidence="1" type="ORF">RPIT_09445</name>
</gene>
<dbReference type="STRING" id="1610493.RPIT_09445"/>
<sequence length="179" mass="20010">MTGDDTPCREDLHKHLDFIQAVVTRMSAASTSTKSWLLPVVTATYGYGMTQNAWSVIALGLGAVLLFMFLDAHYLDREKAYRALYDAVARNKGIPLFSLDPREVQRCGQVPENQHDITADEVDDQATGAVDTPEKGPRFQFLNDWKPDTSVWKSWAITPFYGSLLLVGLILLVRVCLMT</sequence>
<name>A0A1Q2CFT7_9ACTN</name>
<evidence type="ECO:0000313" key="2">
    <source>
        <dbReference type="Proteomes" id="UP000188324"/>
    </source>
</evidence>
<protein>
    <submittedName>
        <fullName evidence="1">Uncharacterized protein</fullName>
    </submittedName>
</protein>
<organism evidence="1 2">
    <name type="scientific">Tessaracoccus flavus</name>
    <dbReference type="NCBI Taxonomy" id="1610493"/>
    <lineage>
        <taxon>Bacteria</taxon>
        <taxon>Bacillati</taxon>
        <taxon>Actinomycetota</taxon>
        <taxon>Actinomycetes</taxon>
        <taxon>Propionibacteriales</taxon>
        <taxon>Propionibacteriaceae</taxon>
        <taxon>Tessaracoccus</taxon>
    </lineage>
</organism>
<dbReference type="AlphaFoldDB" id="A0A1Q2CFT7"/>